<feature type="non-terminal residue" evidence="1">
    <location>
        <position position="1"/>
    </location>
</feature>
<dbReference type="AlphaFoldDB" id="A0A0F9DFC7"/>
<dbReference type="EMBL" id="LAZR01029189">
    <property type="protein sequence ID" value="KKL60324.1"/>
    <property type="molecule type" value="Genomic_DNA"/>
</dbReference>
<proteinExistence type="predicted"/>
<evidence type="ECO:0000313" key="1">
    <source>
        <dbReference type="EMBL" id="KKL60324.1"/>
    </source>
</evidence>
<reference evidence="1" key="1">
    <citation type="journal article" date="2015" name="Nature">
        <title>Complex archaea that bridge the gap between prokaryotes and eukaryotes.</title>
        <authorList>
            <person name="Spang A."/>
            <person name="Saw J.H."/>
            <person name="Jorgensen S.L."/>
            <person name="Zaremba-Niedzwiedzka K."/>
            <person name="Martijn J."/>
            <person name="Lind A.E."/>
            <person name="van Eijk R."/>
            <person name="Schleper C."/>
            <person name="Guy L."/>
            <person name="Ettema T.J."/>
        </authorList>
    </citation>
    <scope>NUCLEOTIDE SEQUENCE</scope>
</reference>
<accession>A0A0F9DFC7</accession>
<name>A0A0F9DFC7_9ZZZZ</name>
<sequence>ICRNCIKGREGYAEEFKEKIGIALSDVGL</sequence>
<gene>
    <name evidence="1" type="ORF">LCGC14_2206500</name>
</gene>
<comment type="caution">
    <text evidence="1">The sequence shown here is derived from an EMBL/GenBank/DDBJ whole genome shotgun (WGS) entry which is preliminary data.</text>
</comment>
<organism evidence="1">
    <name type="scientific">marine sediment metagenome</name>
    <dbReference type="NCBI Taxonomy" id="412755"/>
    <lineage>
        <taxon>unclassified sequences</taxon>
        <taxon>metagenomes</taxon>
        <taxon>ecological metagenomes</taxon>
    </lineage>
</organism>
<protein>
    <submittedName>
        <fullName evidence="1">Uncharacterized protein</fullName>
    </submittedName>
</protein>